<dbReference type="AlphaFoldDB" id="A0A1X2ISK0"/>
<keyword evidence="2" id="KW-0808">Transferase</keyword>
<evidence type="ECO:0000256" key="1">
    <source>
        <dbReference type="ARBA" id="ARBA00022527"/>
    </source>
</evidence>
<accession>A0A1X2ISK0</accession>
<dbReference type="SUPFAM" id="SSF56112">
    <property type="entry name" value="Protein kinase-like (PK-like)"/>
    <property type="match status" value="1"/>
</dbReference>
<dbReference type="InterPro" id="IPR011009">
    <property type="entry name" value="Kinase-like_dom_sf"/>
</dbReference>
<keyword evidence="3" id="KW-0547">Nucleotide-binding</keyword>
<gene>
    <name evidence="7" type="ORF">BCR42DRAFT_434378</name>
</gene>
<dbReference type="GO" id="GO:0005737">
    <property type="term" value="C:cytoplasm"/>
    <property type="evidence" value="ECO:0007669"/>
    <property type="project" value="TreeGrafter"/>
</dbReference>
<organism evidence="7 8">
    <name type="scientific">Absidia repens</name>
    <dbReference type="NCBI Taxonomy" id="90262"/>
    <lineage>
        <taxon>Eukaryota</taxon>
        <taxon>Fungi</taxon>
        <taxon>Fungi incertae sedis</taxon>
        <taxon>Mucoromycota</taxon>
        <taxon>Mucoromycotina</taxon>
        <taxon>Mucoromycetes</taxon>
        <taxon>Mucorales</taxon>
        <taxon>Cunninghamellaceae</taxon>
        <taxon>Absidia</taxon>
    </lineage>
</organism>
<dbReference type="PANTHER" id="PTHR24058:SF17">
    <property type="entry name" value="HOMEODOMAIN INTERACTING PROTEIN KINASE, ISOFORM D"/>
    <property type="match status" value="1"/>
</dbReference>
<keyword evidence="5" id="KW-0067">ATP-binding</keyword>
<dbReference type="Proteomes" id="UP000193560">
    <property type="component" value="Unassembled WGS sequence"/>
</dbReference>
<evidence type="ECO:0000313" key="8">
    <source>
        <dbReference type="Proteomes" id="UP000193560"/>
    </source>
</evidence>
<dbReference type="PROSITE" id="PS50011">
    <property type="entry name" value="PROTEIN_KINASE_DOM"/>
    <property type="match status" value="1"/>
</dbReference>
<evidence type="ECO:0000313" key="7">
    <source>
        <dbReference type="EMBL" id="ORZ21489.1"/>
    </source>
</evidence>
<evidence type="ECO:0000256" key="3">
    <source>
        <dbReference type="ARBA" id="ARBA00022741"/>
    </source>
</evidence>
<dbReference type="SMART" id="SM00220">
    <property type="entry name" value="S_TKc"/>
    <property type="match status" value="1"/>
</dbReference>
<dbReference type="PANTHER" id="PTHR24058">
    <property type="entry name" value="DUAL SPECIFICITY PROTEIN KINASE"/>
    <property type="match status" value="1"/>
</dbReference>
<sequence>MTNKMNKVFLLKRMRAQLGDTYERQNSEYQYKSTNLPKWILPKRSKAAKNDGFDDDDYDFILKVDDILDEEKEYQSSITKSMEVEISKQLSSKFDSKGIHHILTLRHTFTYKNHPSATGHSISLKDAKIIHCNLKPESILLTSFDTPIIKVIDFGLACHEANKIHMCIVAEIFLGIPLFPGNLEYNWLQRIIDMIGMPPQDMLDKELNSDEFFFNKESKGNGNYIYTMKSLEQYLVQRHSMIDFLQGLLELNPLKRWTPQQARYHPFVTGESFIKASNPNNLARKQVSTTTESHNQSALLQSTSSGNSVMQQRLTKAAILAHKATWLSNTDTINNLHLDYTTSTSHGYNNTDNITITLASQHSSALQKPTITPNVKIQIGSRYACRKSGKDNYSGNNNIMDLSSTKANQKTALIGTAAMVIGWWNLSSHIFSTQTETPILS</sequence>
<feature type="domain" description="Protein kinase" evidence="6">
    <location>
        <begin position="1"/>
        <end position="268"/>
    </location>
</feature>
<dbReference type="InterPro" id="IPR000719">
    <property type="entry name" value="Prot_kinase_dom"/>
</dbReference>
<dbReference type="GO" id="GO:0005524">
    <property type="term" value="F:ATP binding"/>
    <property type="evidence" value="ECO:0007669"/>
    <property type="project" value="UniProtKB-KW"/>
</dbReference>
<proteinExistence type="predicted"/>
<keyword evidence="4 7" id="KW-0418">Kinase</keyword>
<dbReference type="GO" id="GO:0004674">
    <property type="term" value="F:protein serine/threonine kinase activity"/>
    <property type="evidence" value="ECO:0007669"/>
    <property type="project" value="UniProtKB-KW"/>
</dbReference>
<evidence type="ECO:0000256" key="4">
    <source>
        <dbReference type="ARBA" id="ARBA00022777"/>
    </source>
</evidence>
<keyword evidence="1" id="KW-0723">Serine/threonine-protein kinase</keyword>
<dbReference type="STRING" id="90262.A0A1X2ISK0"/>
<reference evidence="7 8" key="1">
    <citation type="submission" date="2016-07" db="EMBL/GenBank/DDBJ databases">
        <title>Pervasive Adenine N6-methylation of Active Genes in Fungi.</title>
        <authorList>
            <consortium name="DOE Joint Genome Institute"/>
            <person name="Mondo S.J."/>
            <person name="Dannebaum R.O."/>
            <person name="Kuo R.C."/>
            <person name="Labutti K."/>
            <person name="Haridas S."/>
            <person name="Kuo A."/>
            <person name="Salamov A."/>
            <person name="Ahrendt S.R."/>
            <person name="Lipzen A."/>
            <person name="Sullivan W."/>
            <person name="Andreopoulos W.B."/>
            <person name="Clum A."/>
            <person name="Lindquist E."/>
            <person name="Daum C."/>
            <person name="Ramamoorthy G.K."/>
            <person name="Gryganskyi A."/>
            <person name="Culley D."/>
            <person name="Magnuson J.K."/>
            <person name="James T.Y."/>
            <person name="O'Malley M.A."/>
            <person name="Stajich J.E."/>
            <person name="Spatafora J.W."/>
            <person name="Visel A."/>
            <person name="Grigoriev I.V."/>
        </authorList>
    </citation>
    <scope>NUCLEOTIDE SEQUENCE [LARGE SCALE GENOMIC DNA]</scope>
    <source>
        <strain evidence="7 8">NRRL 1336</strain>
    </source>
</reference>
<dbReference type="Gene3D" id="1.10.510.10">
    <property type="entry name" value="Transferase(Phosphotransferase) domain 1"/>
    <property type="match status" value="2"/>
</dbReference>
<dbReference type="Pfam" id="PF00069">
    <property type="entry name" value="Pkinase"/>
    <property type="match status" value="1"/>
</dbReference>
<name>A0A1X2ISK0_9FUNG</name>
<dbReference type="InterPro" id="IPR050494">
    <property type="entry name" value="Ser_Thr_dual-spec_kinase"/>
</dbReference>
<evidence type="ECO:0000259" key="6">
    <source>
        <dbReference type="PROSITE" id="PS50011"/>
    </source>
</evidence>
<comment type="caution">
    <text evidence="7">The sequence shown here is derived from an EMBL/GenBank/DDBJ whole genome shotgun (WGS) entry which is preliminary data.</text>
</comment>
<dbReference type="GO" id="GO:0004713">
    <property type="term" value="F:protein tyrosine kinase activity"/>
    <property type="evidence" value="ECO:0007669"/>
    <property type="project" value="TreeGrafter"/>
</dbReference>
<keyword evidence="8" id="KW-1185">Reference proteome</keyword>
<dbReference type="OrthoDB" id="9332038at2759"/>
<dbReference type="EMBL" id="MCGE01000005">
    <property type="protein sequence ID" value="ORZ21489.1"/>
    <property type="molecule type" value="Genomic_DNA"/>
</dbReference>
<evidence type="ECO:0000256" key="2">
    <source>
        <dbReference type="ARBA" id="ARBA00022679"/>
    </source>
</evidence>
<evidence type="ECO:0000256" key="5">
    <source>
        <dbReference type="ARBA" id="ARBA00022840"/>
    </source>
</evidence>
<protein>
    <submittedName>
        <fullName evidence="7">Kinase-like domain-containing protein</fullName>
    </submittedName>
</protein>